<dbReference type="InterPro" id="IPR042095">
    <property type="entry name" value="SUMF_sf"/>
</dbReference>
<dbReference type="InterPro" id="IPR016187">
    <property type="entry name" value="CTDL_fold"/>
</dbReference>
<dbReference type="EMBL" id="JALJRB010000014">
    <property type="protein sequence ID" value="MCJ8501499.1"/>
    <property type="molecule type" value="Genomic_DNA"/>
</dbReference>
<evidence type="ECO:0000313" key="4">
    <source>
        <dbReference type="Proteomes" id="UP001165427"/>
    </source>
</evidence>
<dbReference type="InterPro" id="IPR051043">
    <property type="entry name" value="Sulfatase_Mod_Factor_Kinase"/>
</dbReference>
<dbReference type="Gene3D" id="3.90.1580.10">
    <property type="entry name" value="paralog of FGE (formylglycine-generating enzyme)"/>
    <property type="match status" value="1"/>
</dbReference>
<dbReference type="PANTHER" id="PTHR23150">
    <property type="entry name" value="SULFATASE MODIFYING FACTOR 1, 2"/>
    <property type="match status" value="1"/>
</dbReference>
<dbReference type="PANTHER" id="PTHR23150:SF19">
    <property type="entry name" value="FORMYLGLYCINE-GENERATING ENZYME"/>
    <property type="match status" value="1"/>
</dbReference>
<gene>
    <name evidence="3" type="ORF">MRX98_13010</name>
</gene>
<feature type="signal peptide" evidence="1">
    <location>
        <begin position="1"/>
        <end position="25"/>
    </location>
</feature>
<sequence>MTPSTTKWRYPVALIAFLVLLAAVAPGSNEQAEDRKSISNQIGMEFVHIAPGTFLMGSPEDELNRSESEILHRAVIENPFYMQNTPVTVGQWQEVMGRPWFFARHKNPRLPVTRVSWHDTQKFITALAKRDNRKYRLPTEAEWEYAARAGTRTAYPWGDSIDCNKALYANSQVRVKDCVAHVKSIGLKPNKPAPVKTYAPNPWSLYDMHGNVWEWTADCFRSYLEPEQPAPSDCTRRVRRGGSWFGHGYQVRSANRAHAHPAAKMRTTGFRLVMDLP</sequence>
<dbReference type="AlphaFoldDB" id="A0AA41R2G6"/>
<organism evidence="3 4">
    <name type="scientific">Desulfatitalea alkaliphila</name>
    <dbReference type="NCBI Taxonomy" id="2929485"/>
    <lineage>
        <taxon>Bacteria</taxon>
        <taxon>Pseudomonadati</taxon>
        <taxon>Thermodesulfobacteriota</taxon>
        <taxon>Desulfobacteria</taxon>
        <taxon>Desulfobacterales</taxon>
        <taxon>Desulfosarcinaceae</taxon>
        <taxon>Desulfatitalea</taxon>
    </lineage>
</organism>
<keyword evidence="1" id="KW-0732">Signal</keyword>
<protein>
    <submittedName>
        <fullName evidence="3">Formylglycine-generating enzyme family protein</fullName>
    </submittedName>
</protein>
<dbReference type="GO" id="GO:0120147">
    <property type="term" value="F:formylglycine-generating oxidase activity"/>
    <property type="evidence" value="ECO:0007669"/>
    <property type="project" value="TreeGrafter"/>
</dbReference>
<dbReference type="RefSeq" id="WP_246909349.1">
    <property type="nucleotide sequence ID" value="NZ_JALJRB010000014.1"/>
</dbReference>
<dbReference type="Proteomes" id="UP001165427">
    <property type="component" value="Unassembled WGS sequence"/>
</dbReference>
<dbReference type="InterPro" id="IPR005532">
    <property type="entry name" value="SUMF_dom"/>
</dbReference>
<dbReference type="SUPFAM" id="SSF56436">
    <property type="entry name" value="C-type lectin-like"/>
    <property type="match status" value="1"/>
</dbReference>
<keyword evidence="4" id="KW-1185">Reference proteome</keyword>
<feature type="chain" id="PRO_5041438153" evidence="1">
    <location>
        <begin position="26"/>
        <end position="277"/>
    </location>
</feature>
<name>A0AA41R2G6_9BACT</name>
<evidence type="ECO:0000259" key="2">
    <source>
        <dbReference type="Pfam" id="PF03781"/>
    </source>
</evidence>
<accession>A0AA41R2G6</accession>
<evidence type="ECO:0000313" key="3">
    <source>
        <dbReference type="EMBL" id="MCJ8501499.1"/>
    </source>
</evidence>
<feature type="domain" description="Sulfatase-modifying factor enzyme-like" evidence="2">
    <location>
        <begin position="45"/>
        <end position="273"/>
    </location>
</feature>
<comment type="caution">
    <text evidence="3">The sequence shown here is derived from an EMBL/GenBank/DDBJ whole genome shotgun (WGS) entry which is preliminary data.</text>
</comment>
<evidence type="ECO:0000256" key="1">
    <source>
        <dbReference type="SAM" id="SignalP"/>
    </source>
</evidence>
<proteinExistence type="predicted"/>
<reference evidence="3" key="1">
    <citation type="submission" date="2022-04" db="EMBL/GenBank/DDBJ databases">
        <title>Desulfatitalea alkaliphila sp. nov., a novel anaerobic sulfate-reducing bacterium isolated from terrestrial mud volcano, Taman Peninsula, Russia.</title>
        <authorList>
            <person name="Khomyakova M.A."/>
            <person name="Merkel A.Y."/>
            <person name="Slobodkin A.I."/>
        </authorList>
    </citation>
    <scope>NUCLEOTIDE SEQUENCE</scope>
    <source>
        <strain evidence="3">M08but</strain>
    </source>
</reference>
<dbReference type="Pfam" id="PF03781">
    <property type="entry name" value="FGE-sulfatase"/>
    <property type="match status" value="1"/>
</dbReference>